<sequence>MLPKEVDHFKYQFCCFKRRDNRHRFNLSYQQQVGESARPLECIMRKQKADACNGMEFSMRIPAPAVAILGQVIRAGLYAVAGNTLHLKLSRDIELIPSSFISTDYDLNYDPDRYHFVIPVQLSMPFVSLDSDGCLAFDSEPGLDLTGPADIIRHCLIRDLAGECPQLHQHGLTLDSDPVPTLVFDPTPVLNFDCGLAFDSDPGPVLDSAFRPAFNSVFATNHSPDFNETGSYYENKI</sequence>
<organism evidence="1 2">
    <name type="scientific">Eumeta variegata</name>
    <name type="common">Bagworm moth</name>
    <name type="synonym">Eumeta japonica</name>
    <dbReference type="NCBI Taxonomy" id="151549"/>
    <lineage>
        <taxon>Eukaryota</taxon>
        <taxon>Metazoa</taxon>
        <taxon>Ecdysozoa</taxon>
        <taxon>Arthropoda</taxon>
        <taxon>Hexapoda</taxon>
        <taxon>Insecta</taxon>
        <taxon>Pterygota</taxon>
        <taxon>Neoptera</taxon>
        <taxon>Endopterygota</taxon>
        <taxon>Lepidoptera</taxon>
        <taxon>Glossata</taxon>
        <taxon>Ditrysia</taxon>
        <taxon>Tineoidea</taxon>
        <taxon>Psychidae</taxon>
        <taxon>Oiketicinae</taxon>
        <taxon>Eumeta</taxon>
    </lineage>
</organism>
<proteinExistence type="predicted"/>
<dbReference type="EMBL" id="BGZK01000147">
    <property type="protein sequence ID" value="GBP23109.1"/>
    <property type="molecule type" value="Genomic_DNA"/>
</dbReference>
<keyword evidence="2" id="KW-1185">Reference proteome</keyword>
<dbReference type="Proteomes" id="UP000299102">
    <property type="component" value="Unassembled WGS sequence"/>
</dbReference>
<protein>
    <submittedName>
        <fullName evidence="1">Uncharacterized protein</fullName>
    </submittedName>
</protein>
<reference evidence="1 2" key="1">
    <citation type="journal article" date="2019" name="Commun. Biol.">
        <title>The bagworm genome reveals a unique fibroin gene that provides high tensile strength.</title>
        <authorList>
            <person name="Kono N."/>
            <person name="Nakamura H."/>
            <person name="Ohtoshi R."/>
            <person name="Tomita M."/>
            <person name="Numata K."/>
            <person name="Arakawa K."/>
        </authorList>
    </citation>
    <scope>NUCLEOTIDE SEQUENCE [LARGE SCALE GENOMIC DNA]</scope>
</reference>
<gene>
    <name evidence="1" type="ORF">EVAR_13129_1</name>
</gene>
<evidence type="ECO:0000313" key="2">
    <source>
        <dbReference type="Proteomes" id="UP000299102"/>
    </source>
</evidence>
<comment type="caution">
    <text evidence="1">The sequence shown here is derived from an EMBL/GenBank/DDBJ whole genome shotgun (WGS) entry which is preliminary data.</text>
</comment>
<name>A0A4C1U9W4_EUMVA</name>
<evidence type="ECO:0000313" key="1">
    <source>
        <dbReference type="EMBL" id="GBP23109.1"/>
    </source>
</evidence>
<accession>A0A4C1U9W4</accession>
<dbReference type="AlphaFoldDB" id="A0A4C1U9W4"/>